<dbReference type="SMART" id="SM00320">
    <property type="entry name" value="WD40"/>
    <property type="match status" value="7"/>
</dbReference>
<dbReference type="PANTHER" id="PTHR19849:SF0">
    <property type="entry name" value="PHOSPHOLIPASE A-2-ACTIVATING PROTEIN"/>
    <property type="match status" value="1"/>
</dbReference>
<dbReference type="GO" id="GO:0005737">
    <property type="term" value="C:cytoplasm"/>
    <property type="evidence" value="ECO:0007669"/>
    <property type="project" value="TreeGrafter"/>
</dbReference>
<evidence type="ECO:0000259" key="6">
    <source>
        <dbReference type="PROSITE" id="PS50181"/>
    </source>
</evidence>
<keyword evidence="1" id="KW-0963">Cytoplasm</keyword>
<dbReference type="PRINTS" id="PR00320">
    <property type="entry name" value="GPROTEINBRPT"/>
</dbReference>
<dbReference type="Pfam" id="PF12937">
    <property type="entry name" value="F-box-like"/>
    <property type="match status" value="1"/>
</dbReference>
<dbReference type="Gene3D" id="2.130.10.10">
    <property type="entry name" value="YVTN repeat-like/Quinoprotein amine dehydrogenase"/>
    <property type="match status" value="2"/>
</dbReference>
<evidence type="ECO:0000256" key="1">
    <source>
        <dbReference type="ARBA" id="ARBA00022490"/>
    </source>
</evidence>
<feature type="repeat" description="WD" evidence="4">
    <location>
        <begin position="515"/>
        <end position="556"/>
    </location>
</feature>
<keyword evidence="8" id="KW-1185">Reference proteome</keyword>
<gene>
    <name evidence="7" type="ORF">DB88DRAFT_500845</name>
</gene>
<dbReference type="InterPro" id="IPR036322">
    <property type="entry name" value="WD40_repeat_dom_sf"/>
</dbReference>
<dbReference type="InterPro" id="IPR020472">
    <property type="entry name" value="WD40_PAC1"/>
</dbReference>
<feature type="repeat" description="WD" evidence="4">
    <location>
        <begin position="491"/>
        <end position="514"/>
    </location>
</feature>
<dbReference type="Proteomes" id="UP001182556">
    <property type="component" value="Unassembled WGS sequence"/>
</dbReference>
<feature type="compositionally biased region" description="Gly residues" evidence="5">
    <location>
        <begin position="453"/>
        <end position="467"/>
    </location>
</feature>
<dbReference type="AlphaFoldDB" id="A0AAD9CVP9"/>
<dbReference type="InterPro" id="IPR001680">
    <property type="entry name" value="WD40_rpt"/>
</dbReference>
<dbReference type="InterPro" id="IPR001810">
    <property type="entry name" value="F-box_dom"/>
</dbReference>
<dbReference type="InterPro" id="IPR019775">
    <property type="entry name" value="WD40_repeat_CS"/>
</dbReference>
<protein>
    <submittedName>
        <fullName evidence="7">WD40 repeat-like protein</fullName>
    </submittedName>
</protein>
<evidence type="ECO:0000256" key="2">
    <source>
        <dbReference type="ARBA" id="ARBA00022574"/>
    </source>
</evidence>
<feature type="domain" description="F-box" evidence="6">
    <location>
        <begin position="180"/>
        <end position="227"/>
    </location>
</feature>
<keyword evidence="3" id="KW-0677">Repeat</keyword>
<feature type="region of interest" description="Disordered" evidence="5">
    <location>
        <begin position="97"/>
        <end position="118"/>
    </location>
</feature>
<dbReference type="InterPro" id="IPR015943">
    <property type="entry name" value="WD40/YVTN_repeat-like_dom_sf"/>
</dbReference>
<dbReference type="PROSITE" id="PS00678">
    <property type="entry name" value="WD_REPEATS_1"/>
    <property type="match status" value="4"/>
</dbReference>
<dbReference type="SUPFAM" id="SSF81383">
    <property type="entry name" value="F-box domain"/>
    <property type="match status" value="1"/>
</dbReference>
<dbReference type="GO" id="GO:0043130">
    <property type="term" value="F:ubiquitin binding"/>
    <property type="evidence" value="ECO:0007669"/>
    <property type="project" value="TreeGrafter"/>
</dbReference>
<dbReference type="EMBL" id="JAODAN010000011">
    <property type="protein sequence ID" value="KAK1921473.1"/>
    <property type="molecule type" value="Genomic_DNA"/>
</dbReference>
<feature type="region of interest" description="Disordered" evidence="5">
    <location>
        <begin position="239"/>
        <end position="305"/>
    </location>
</feature>
<dbReference type="PROSITE" id="PS50294">
    <property type="entry name" value="WD_REPEATS_REGION"/>
    <property type="match status" value="4"/>
</dbReference>
<name>A0AAD9CVP9_PAPLA</name>
<proteinExistence type="predicted"/>
<dbReference type="SMART" id="SM00256">
    <property type="entry name" value="FBOX"/>
    <property type="match status" value="1"/>
</dbReference>
<comment type="caution">
    <text evidence="7">The sequence shown here is derived from an EMBL/GenBank/DDBJ whole genome shotgun (WGS) entry which is preliminary data.</text>
</comment>
<evidence type="ECO:0000313" key="8">
    <source>
        <dbReference type="Proteomes" id="UP001182556"/>
    </source>
</evidence>
<feature type="compositionally biased region" description="Polar residues" evidence="5">
    <location>
        <begin position="252"/>
        <end position="264"/>
    </location>
</feature>
<feature type="region of interest" description="Disordered" evidence="5">
    <location>
        <begin position="453"/>
        <end position="474"/>
    </location>
</feature>
<feature type="repeat" description="WD" evidence="4">
    <location>
        <begin position="677"/>
        <end position="716"/>
    </location>
</feature>
<organism evidence="7 8">
    <name type="scientific">Papiliotrema laurentii</name>
    <name type="common">Cryptococcus laurentii</name>
    <dbReference type="NCBI Taxonomy" id="5418"/>
    <lineage>
        <taxon>Eukaryota</taxon>
        <taxon>Fungi</taxon>
        <taxon>Dikarya</taxon>
        <taxon>Basidiomycota</taxon>
        <taxon>Agaricomycotina</taxon>
        <taxon>Tremellomycetes</taxon>
        <taxon>Tremellales</taxon>
        <taxon>Rhynchogastremaceae</taxon>
        <taxon>Papiliotrema</taxon>
    </lineage>
</organism>
<dbReference type="InterPro" id="IPR036047">
    <property type="entry name" value="F-box-like_dom_sf"/>
</dbReference>
<dbReference type="GO" id="GO:0010992">
    <property type="term" value="P:ubiquitin recycling"/>
    <property type="evidence" value="ECO:0007669"/>
    <property type="project" value="TreeGrafter"/>
</dbReference>
<reference evidence="7" key="1">
    <citation type="submission" date="2023-02" db="EMBL/GenBank/DDBJ databases">
        <title>Identification and recombinant expression of a fungal hydrolase from Papiliotrema laurentii that hydrolyzes apple cutin and clears colloidal polyester polyurethane.</title>
        <authorList>
            <consortium name="DOE Joint Genome Institute"/>
            <person name="Roman V.A."/>
            <person name="Bojanowski C."/>
            <person name="Crable B.R."/>
            <person name="Wagner D.N."/>
            <person name="Hung C.S."/>
            <person name="Nadeau L.J."/>
            <person name="Schratz L."/>
            <person name="Haridas S."/>
            <person name="Pangilinan J."/>
            <person name="Lipzen A."/>
            <person name="Na H."/>
            <person name="Yan M."/>
            <person name="Ng V."/>
            <person name="Grigoriev I.V."/>
            <person name="Spatafora J.W."/>
            <person name="Barlow D."/>
            <person name="Biffinger J."/>
            <person name="Kelley-Loughnane N."/>
            <person name="Varaljay V.A."/>
            <person name="Crookes-Goodson W.J."/>
        </authorList>
    </citation>
    <scope>NUCLEOTIDE SEQUENCE</scope>
    <source>
        <strain evidence="7">5307AH</strain>
    </source>
</reference>
<feature type="compositionally biased region" description="Pro residues" evidence="5">
    <location>
        <begin position="69"/>
        <end position="79"/>
    </location>
</feature>
<feature type="region of interest" description="Disordered" evidence="5">
    <location>
        <begin position="391"/>
        <end position="420"/>
    </location>
</feature>
<accession>A0AAD9CVP9</accession>
<evidence type="ECO:0000256" key="4">
    <source>
        <dbReference type="PROSITE-ProRule" id="PRU00221"/>
    </source>
</evidence>
<evidence type="ECO:0000256" key="3">
    <source>
        <dbReference type="ARBA" id="ARBA00022737"/>
    </source>
</evidence>
<dbReference type="SUPFAM" id="SSF50952">
    <property type="entry name" value="Soluble quinoprotein glucose dehydrogenase"/>
    <property type="match status" value="1"/>
</dbReference>
<sequence length="755" mass="81566">MDGWTFHTPSSSVPPSSAPNSTNPGLTLTSLPRRLGDALPAPLPTPSNSSPRPPTPHEDGAGDQGPGVRSPPTPAPSPGPREAWKGERIEVDGEEQEMVADQHGQQGGDGGDVEMDGEDGRVLANAKGKASLQADPETLLEQFKSLSLRSRYTFLSALVSELQLPEALVVTRRIEPRLRRDFLRELPTELALHCLSFIDDAKTLARASQVSRFWTGLLQDENTWKEMCDKHRFTAIRSPINYPRNARPSPQPNARQNRSLSGYNVPTGGLDASGRKQRSASGSTPADKDNSPSLLPSANPPEPSFRQQFKTAYQTESNWLHGGRVLAAHTSQGDAVVTSLAIDDNYLIIGMADGPIHIFDATTGAFQRSLLGHENGVWTLVLVSANPNARPNTPNVNPKAGFNRGYKTRSTYRDGGQTRRSSFNNLDAFNAGAAPTDGLGRGIPRPNTVMGLSGDGGADGETGGRGGANAEKPTMSDVCNAAKGWGNPRPLIVSGGCDRAVKVWDLLSGHLVHSMHGHTSTVRCVKVLDGKPIAVSGSRDRTVRVWNLETGQLLRTMLGHEQSVRCIEVAGNRVVSGSYDYTCRLWDIDTGECIHVLRGHYHQIYAVAYDGKRIVSGSLDSTIRVWDAETGVCTSLLQGHTSLVGQLQLSGDTLVTGGSDGRVITFNLSTGLCVHRLCAHDNSVTCLQFDDRFIISGGNDGRVKLWDFRTGTFVRELSKAGEAVWRVAFRDDQCAILLQRQGKTILEVITFKPSA</sequence>
<dbReference type="PROSITE" id="PS50082">
    <property type="entry name" value="WD_REPEATS_2"/>
    <property type="match status" value="5"/>
</dbReference>
<feature type="repeat" description="WD" evidence="4">
    <location>
        <begin position="557"/>
        <end position="596"/>
    </location>
</feature>
<dbReference type="GO" id="GO:0043161">
    <property type="term" value="P:proteasome-mediated ubiquitin-dependent protein catabolic process"/>
    <property type="evidence" value="ECO:0007669"/>
    <property type="project" value="TreeGrafter"/>
</dbReference>
<dbReference type="PANTHER" id="PTHR19849">
    <property type="entry name" value="PHOSPHOLIPASE A-2-ACTIVATING PROTEIN"/>
    <property type="match status" value="1"/>
</dbReference>
<dbReference type="GO" id="GO:0005634">
    <property type="term" value="C:nucleus"/>
    <property type="evidence" value="ECO:0007669"/>
    <property type="project" value="TreeGrafter"/>
</dbReference>
<evidence type="ECO:0000256" key="5">
    <source>
        <dbReference type="SAM" id="MobiDB-lite"/>
    </source>
</evidence>
<dbReference type="InterPro" id="IPR011041">
    <property type="entry name" value="Quinoprot_gluc/sorb_DH_b-prop"/>
</dbReference>
<feature type="repeat" description="WD" evidence="4">
    <location>
        <begin position="597"/>
        <end position="636"/>
    </location>
</feature>
<feature type="region of interest" description="Disordered" evidence="5">
    <location>
        <begin position="1"/>
        <end position="84"/>
    </location>
</feature>
<keyword evidence="2 4" id="KW-0853">WD repeat</keyword>
<dbReference type="CDD" id="cd00200">
    <property type="entry name" value="WD40"/>
    <property type="match status" value="1"/>
</dbReference>
<dbReference type="Gene3D" id="1.20.1280.50">
    <property type="match status" value="1"/>
</dbReference>
<feature type="compositionally biased region" description="Low complexity" evidence="5">
    <location>
        <begin position="8"/>
        <end position="24"/>
    </location>
</feature>
<evidence type="ECO:0000313" key="7">
    <source>
        <dbReference type="EMBL" id="KAK1921473.1"/>
    </source>
</evidence>
<dbReference type="PROSITE" id="PS50181">
    <property type="entry name" value="FBOX"/>
    <property type="match status" value="1"/>
</dbReference>
<dbReference type="SUPFAM" id="SSF50978">
    <property type="entry name" value="WD40 repeat-like"/>
    <property type="match status" value="1"/>
</dbReference>
<dbReference type="Pfam" id="PF00400">
    <property type="entry name" value="WD40"/>
    <property type="match status" value="5"/>
</dbReference>